<feature type="compositionally biased region" description="Basic and acidic residues" evidence="1">
    <location>
        <begin position="86"/>
        <end position="95"/>
    </location>
</feature>
<sequence>MKKHTRKPLCPVSKNFYSTITDRVRDSLRSVGREDAAEATMGCIDRYMADGTLPPGGSDAATILVFNLLRIEIDKALQRSRRARQRAAERVADAARKHREPAAVAAVSAPAAAEQDVDSDDAEDEEPEPFRPRNRRERRLYEQEVRRAANRLRRRLARQ</sequence>
<dbReference type="EMBL" id="PUEC01000008">
    <property type="protein sequence ID" value="PWB02972.1"/>
    <property type="molecule type" value="Genomic_DNA"/>
</dbReference>
<comment type="caution">
    <text evidence="2">The sequence shown here is derived from an EMBL/GenBank/DDBJ whole genome shotgun (WGS) entry which is preliminary data.</text>
</comment>
<feature type="region of interest" description="Disordered" evidence="1">
    <location>
        <begin position="85"/>
        <end position="144"/>
    </location>
</feature>
<dbReference type="Proteomes" id="UP000244905">
    <property type="component" value="Unassembled WGS sequence"/>
</dbReference>
<organism evidence="2 3">
    <name type="scientific">Duncaniella muris</name>
    <dbReference type="NCBI Taxonomy" id="2094150"/>
    <lineage>
        <taxon>Bacteria</taxon>
        <taxon>Pseudomonadati</taxon>
        <taxon>Bacteroidota</taxon>
        <taxon>Bacteroidia</taxon>
        <taxon>Bacteroidales</taxon>
        <taxon>Muribaculaceae</taxon>
        <taxon>Duncaniella</taxon>
    </lineage>
</organism>
<feature type="compositionally biased region" description="Low complexity" evidence="1">
    <location>
        <begin position="102"/>
        <end position="114"/>
    </location>
</feature>
<dbReference type="AlphaFoldDB" id="A0A2V1IPL2"/>
<reference evidence="3" key="1">
    <citation type="submission" date="2018-02" db="EMBL/GenBank/DDBJ databases">
        <authorList>
            <person name="Clavel T."/>
            <person name="Strowig T."/>
        </authorList>
    </citation>
    <scope>NUCLEOTIDE SEQUENCE [LARGE SCALE GENOMIC DNA]</scope>
    <source>
        <strain evidence="3">DSM 103720</strain>
    </source>
</reference>
<accession>A0A2V1IPL2</accession>
<dbReference type="GeneID" id="82525677"/>
<evidence type="ECO:0000313" key="2">
    <source>
        <dbReference type="EMBL" id="PWB02972.1"/>
    </source>
</evidence>
<dbReference type="RefSeq" id="WP_107031822.1">
    <property type="nucleotide sequence ID" value="NZ_CAOLYA010000012.1"/>
</dbReference>
<name>A0A2V1IPL2_9BACT</name>
<keyword evidence="3" id="KW-1185">Reference proteome</keyword>
<gene>
    <name evidence="2" type="ORF">C5O23_04880</name>
</gene>
<protein>
    <submittedName>
        <fullName evidence="2">Uncharacterized protein</fullName>
    </submittedName>
</protein>
<proteinExistence type="predicted"/>
<evidence type="ECO:0000313" key="3">
    <source>
        <dbReference type="Proteomes" id="UP000244905"/>
    </source>
</evidence>
<evidence type="ECO:0000256" key="1">
    <source>
        <dbReference type="SAM" id="MobiDB-lite"/>
    </source>
</evidence>
<feature type="compositionally biased region" description="Acidic residues" evidence="1">
    <location>
        <begin position="115"/>
        <end position="127"/>
    </location>
</feature>